<evidence type="ECO:0000313" key="2">
    <source>
        <dbReference type="Proteomes" id="UP000265520"/>
    </source>
</evidence>
<name>A0A392RFS8_9FABA</name>
<dbReference type="GO" id="GO:0045053">
    <property type="term" value="P:protein retention in Golgi apparatus"/>
    <property type="evidence" value="ECO:0007669"/>
    <property type="project" value="TreeGrafter"/>
</dbReference>
<evidence type="ECO:0000313" key="1">
    <source>
        <dbReference type="EMBL" id="MCI35109.1"/>
    </source>
</evidence>
<dbReference type="Proteomes" id="UP000265520">
    <property type="component" value="Unassembled WGS sequence"/>
</dbReference>
<comment type="caution">
    <text evidence="1">The sequence shown here is derived from an EMBL/GenBank/DDBJ whole genome shotgun (WGS) entry which is preliminary data.</text>
</comment>
<dbReference type="EMBL" id="LXQA010220370">
    <property type="protein sequence ID" value="MCI35109.1"/>
    <property type="molecule type" value="Genomic_DNA"/>
</dbReference>
<sequence length="74" mass="8641">FKLIFGYLQLDNQLPLTLMPVLLAPDQTSDVQHPVFKMTITMQNENKDEVQVYPYVYIRVCSIEFDAEILSDIF</sequence>
<keyword evidence="2" id="KW-1185">Reference proteome</keyword>
<dbReference type="InterPro" id="IPR026847">
    <property type="entry name" value="VPS13"/>
</dbReference>
<dbReference type="PANTHER" id="PTHR16166">
    <property type="entry name" value="VACUOLAR PROTEIN SORTING-ASSOCIATED PROTEIN VPS13"/>
    <property type="match status" value="1"/>
</dbReference>
<accession>A0A392RFS8</accession>
<organism evidence="1 2">
    <name type="scientific">Trifolium medium</name>
    <dbReference type="NCBI Taxonomy" id="97028"/>
    <lineage>
        <taxon>Eukaryota</taxon>
        <taxon>Viridiplantae</taxon>
        <taxon>Streptophyta</taxon>
        <taxon>Embryophyta</taxon>
        <taxon>Tracheophyta</taxon>
        <taxon>Spermatophyta</taxon>
        <taxon>Magnoliopsida</taxon>
        <taxon>eudicotyledons</taxon>
        <taxon>Gunneridae</taxon>
        <taxon>Pentapetalae</taxon>
        <taxon>rosids</taxon>
        <taxon>fabids</taxon>
        <taxon>Fabales</taxon>
        <taxon>Fabaceae</taxon>
        <taxon>Papilionoideae</taxon>
        <taxon>50 kb inversion clade</taxon>
        <taxon>NPAAA clade</taxon>
        <taxon>Hologalegina</taxon>
        <taxon>IRL clade</taxon>
        <taxon>Trifolieae</taxon>
        <taxon>Trifolium</taxon>
    </lineage>
</organism>
<dbReference type="AlphaFoldDB" id="A0A392RFS8"/>
<proteinExistence type="predicted"/>
<dbReference type="PANTHER" id="PTHR16166:SF137">
    <property type="entry name" value="PLECKSTRIN HOMOLOGY (PH) DOMAIN-CONTAINING PROTEIN"/>
    <property type="match status" value="1"/>
</dbReference>
<reference evidence="1 2" key="1">
    <citation type="journal article" date="2018" name="Front. Plant Sci.">
        <title>Red Clover (Trifolium pratense) and Zigzag Clover (T. medium) - A Picture of Genomic Similarities and Differences.</title>
        <authorList>
            <person name="Dluhosova J."/>
            <person name="Istvanek J."/>
            <person name="Nedelnik J."/>
            <person name="Repkova J."/>
        </authorList>
    </citation>
    <scope>NUCLEOTIDE SEQUENCE [LARGE SCALE GENOMIC DNA]</scope>
    <source>
        <strain evidence="2">cv. 10/8</strain>
        <tissue evidence="1">Leaf</tissue>
    </source>
</reference>
<feature type="non-terminal residue" evidence="1">
    <location>
        <position position="1"/>
    </location>
</feature>
<protein>
    <submittedName>
        <fullName evidence="1">Vacuolar sorting protein</fullName>
    </submittedName>
</protein>
<dbReference type="GO" id="GO:0006623">
    <property type="term" value="P:protein targeting to vacuole"/>
    <property type="evidence" value="ECO:0007669"/>
    <property type="project" value="TreeGrafter"/>
</dbReference>